<dbReference type="EMBL" id="FPCK01000001">
    <property type="protein sequence ID" value="SFV32564.1"/>
    <property type="molecule type" value="Genomic_DNA"/>
</dbReference>
<organism evidence="3 4">
    <name type="scientific">Devosia crocina</name>
    <dbReference type="NCBI Taxonomy" id="429728"/>
    <lineage>
        <taxon>Bacteria</taxon>
        <taxon>Pseudomonadati</taxon>
        <taxon>Pseudomonadota</taxon>
        <taxon>Alphaproteobacteria</taxon>
        <taxon>Hyphomicrobiales</taxon>
        <taxon>Devosiaceae</taxon>
        <taxon>Devosia</taxon>
    </lineage>
</organism>
<dbReference type="AlphaFoldDB" id="A0A1I7ND14"/>
<accession>A0A1I7ND14</accession>
<feature type="region of interest" description="Disordered" evidence="1">
    <location>
        <begin position="263"/>
        <end position="284"/>
    </location>
</feature>
<evidence type="ECO:0000313" key="3">
    <source>
        <dbReference type="EMBL" id="SFV32564.1"/>
    </source>
</evidence>
<gene>
    <name evidence="3" type="ORF">SAMN05216456_1692</name>
</gene>
<reference evidence="3 4" key="1">
    <citation type="submission" date="2016-10" db="EMBL/GenBank/DDBJ databases">
        <authorList>
            <person name="de Groot N.N."/>
        </authorList>
    </citation>
    <scope>NUCLEOTIDE SEQUENCE [LARGE SCALE GENOMIC DNA]</scope>
    <source>
        <strain evidence="3 4">IPL20</strain>
    </source>
</reference>
<evidence type="ECO:0000256" key="1">
    <source>
        <dbReference type="SAM" id="MobiDB-lite"/>
    </source>
</evidence>
<keyword evidence="2" id="KW-0812">Transmembrane</keyword>
<dbReference type="STRING" id="429728.SAMN05216456_1692"/>
<keyword evidence="2" id="KW-0472">Membrane</keyword>
<keyword evidence="2" id="KW-1133">Transmembrane helix</keyword>
<name>A0A1I7ND14_9HYPH</name>
<protein>
    <recommendedName>
        <fullName evidence="5">Phage tail tape measure protein, TP901 family, core region</fullName>
    </recommendedName>
</protein>
<sequence>MALLPPLSLRVAAIGLKFLGLVGKGGVIDLLTLGTKGLIEPLGKVRKELGLISALASTGAFSGFETLAARLGAVAKVVPGLSLAGPALGAIVTALAGITLPVAAGIAAVAGAGFLIYKYWNRIGAFVSGFASAMATELQPALDAIRPVLDWFAPLGELIGNGWNLAKSALDGVGSLLSGLFSQEQLTPEQEEALRSSGRRLAEALVGAFSGVGQMLSDAITGFNWVQTGIDLMNAIWKGMKSIASKMVADLANQIASINPFGGGGGGDASGPRQVQPGDKTPGGDVIGDAFAKGGRFNSGVALVGEEGPELVEFGGPGNVHTAAETRGILGGAGGSGVGSITIAAPLIGSVTVHNMADVDRLMNEIGQKLTDMISGIQADTGYRVV</sequence>
<keyword evidence="4" id="KW-1185">Reference proteome</keyword>
<dbReference type="RefSeq" id="WP_244542803.1">
    <property type="nucleotide sequence ID" value="NZ_FPCK01000001.1"/>
</dbReference>
<evidence type="ECO:0008006" key="5">
    <source>
        <dbReference type="Google" id="ProtNLM"/>
    </source>
</evidence>
<dbReference type="Proteomes" id="UP000199074">
    <property type="component" value="Unassembled WGS sequence"/>
</dbReference>
<evidence type="ECO:0000313" key="4">
    <source>
        <dbReference type="Proteomes" id="UP000199074"/>
    </source>
</evidence>
<feature type="transmembrane region" description="Helical" evidence="2">
    <location>
        <begin position="88"/>
        <end position="117"/>
    </location>
</feature>
<proteinExistence type="predicted"/>
<evidence type="ECO:0000256" key="2">
    <source>
        <dbReference type="SAM" id="Phobius"/>
    </source>
</evidence>